<dbReference type="OrthoDB" id="5459182at2"/>
<gene>
    <name evidence="1" type="ORF">AYR66_15635</name>
</gene>
<name>A0A254TDM6_9BURK</name>
<dbReference type="Proteomes" id="UP000197535">
    <property type="component" value="Unassembled WGS sequence"/>
</dbReference>
<dbReference type="EMBL" id="LSTO01000001">
    <property type="protein sequence ID" value="OWW20704.1"/>
    <property type="molecule type" value="Genomic_DNA"/>
</dbReference>
<sequence length="74" mass="7826">MHALKLIALGDALGVVLPREVLAKLKRGPGGTVYLTETADGLLLTSNHPAIQEQVDAGRAFVEDYKDALRALSG</sequence>
<evidence type="ECO:0000313" key="2">
    <source>
        <dbReference type="Proteomes" id="UP000197535"/>
    </source>
</evidence>
<dbReference type="SUPFAM" id="SSF89447">
    <property type="entry name" value="AbrB/MazE/MraZ-like"/>
    <property type="match status" value="1"/>
</dbReference>
<keyword evidence="2" id="KW-1185">Reference proteome</keyword>
<evidence type="ECO:0000313" key="1">
    <source>
        <dbReference type="EMBL" id="OWW20704.1"/>
    </source>
</evidence>
<organism evidence="1 2">
    <name type="scientific">Noviherbaspirillum denitrificans</name>
    <dbReference type="NCBI Taxonomy" id="1968433"/>
    <lineage>
        <taxon>Bacteria</taxon>
        <taxon>Pseudomonadati</taxon>
        <taxon>Pseudomonadota</taxon>
        <taxon>Betaproteobacteria</taxon>
        <taxon>Burkholderiales</taxon>
        <taxon>Oxalobacteraceae</taxon>
        <taxon>Noviherbaspirillum</taxon>
    </lineage>
</organism>
<dbReference type="InterPro" id="IPR037914">
    <property type="entry name" value="SpoVT-AbrB_sf"/>
</dbReference>
<dbReference type="RefSeq" id="WP_088707571.1">
    <property type="nucleotide sequence ID" value="NZ_LSTO01000001.1"/>
</dbReference>
<reference evidence="1 2" key="1">
    <citation type="submission" date="2016-02" db="EMBL/GenBank/DDBJ databases">
        <authorList>
            <person name="Wen L."/>
            <person name="He K."/>
            <person name="Yang H."/>
        </authorList>
    </citation>
    <scope>NUCLEOTIDE SEQUENCE [LARGE SCALE GENOMIC DNA]</scope>
    <source>
        <strain evidence="1 2">TSA40</strain>
    </source>
</reference>
<protein>
    <submittedName>
        <fullName evidence="1">Transcriptional regulator</fullName>
    </submittedName>
</protein>
<comment type="caution">
    <text evidence="1">The sequence shown here is derived from an EMBL/GenBank/DDBJ whole genome shotgun (WGS) entry which is preliminary data.</text>
</comment>
<proteinExistence type="predicted"/>
<dbReference type="AlphaFoldDB" id="A0A254TDM6"/>
<accession>A0A254TDM6</accession>